<dbReference type="Pfam" id="PF01609">
    <property type="entry name" value="DDE_Tnp_1"/>
    <property type="match status" value="1"/>
</dbReference>
<dbReference type="AlphaFoldDB" id="A0A9X2ZPQ0"/>
<evidence type="ECO:0000256" key="1">
    <source>
        <dbReference type="ARBA" id="ARBA00010075"/>
    </source>
</evidence>
<keyword evidence="4" id="KW-0233">DNA recombination</keyword>
<evidence type="ECO:0000313" key="7">
    <source>
        <dbReference type="Proteomes" id="UP001155034"/>
    </source>
</evidence>
<accession>A0A9X2ZPQ0</accession>
<evidence type="ECO:0000259" key="5">
    <source>
        <dbReference type="Pfam" id="PF01609"/>
    </source>
</evidence>
<dbReference type="PANTHER" id="PTHR33258">
    <property type="entry name" value="TRANSPOSASE INSL FOR INSERTION SEQUENCE ELEMENT IS186A-RELATED"/>
    <property type="match status" value="1"/>
</dbReference>
<keyword evidence="3" id="KW-0238">DNA-binding</keyword>
<feature type="domain" description="Transposase IS4-like" evidence="5">
    <location>
        <begin position="48"/>
        <end position="279"/>
    </location>
</feature>
<evidence type="ECO:0000256" key="3">
    <source>
        <dbReference type="ARBA" id="ARBA00023125"/>
    </source>
</evidence>
<dbReference type="InterPro" id="IPR012337">
    <property type="entry name" value="RNaseH-like_sf"/>
</dbReference>
<reference evidence="6" key="1">
    <citation type="submission" date="2022-08" db="EMBL/GenBank/DDBJ databases">
        <title>Genomic Encyclopedia of Type Strains, Phase V (KMG-V): Genome sequencing to study the core and pangenomes of soil and plant-associated prokaryotes.</title>
        <authorList>
            <person name="Whitman W."/>
        </authorList>
    </citation>
    <scope>NUCLEOTIDE SEQUENCE</scope>
    <source>
        <strain evidence="6">SP2016B</strain>
    </source>
</reference>
<dbReference type="GO" id="GO:0006313">
    <property type="term" value="P:DNA transposition"/>
    <property type="evidence" value="ECO:0007669"/>
    <property type="project" value="InterPro"/>
</dbReference>
<dbReference type="EMBL" id="JANTYZ010000040">
    <property type="protein sequence ID" value="MCS3867071.1"/>
    <property type="molecule type" value="Genomic_DNA"/>
</dbReference>
<dbReference type="InterPro" id="IPR002559">
    <property type="entry name" value="Transposase_11"/>
</dbReference>
<name>A0A9X2ZPQ0_9BACT</name>
<comment type="caution">
    <text evidence="6">The sequence shown here is derived from an EMBL/GenBank/DDBJ whole genome shotgun (WGS) entry which is preliminary data.</text>
</comment>
<sequence length="324" mass="37303">MADRPIEPYWQMFRQVQAAVEELPHQRLRGLSTGEWEEVADLFGTVDLFDATQIELPPTLADWQETSEERSGFKLQLKLDGTDGQFKEALITGPDGNDNDYFEDLLDLSEEGRSEESQSDREDGGLYLFDCGYWSIDTYHRITESGDSFVTKLHGNIKPEMACERPVPDQAADSEANSAGYRVLTDQHVRLGDDRTDRDGGDPGRWYRVLTVEVSTEEEIQILTNLLWLKAEQICRLYKHRWSIEIVFRWLKDRMQLDRFISRDPTGVVRQTLTALIVWGLLAIFNEGGEQFSPKKLWRKLQAAMHQALFGLGRRYQQNLDPPA</sequence>
<dbReference type="Proteomes" id="UP001155034">
    <property type="component" value="Unassembled WGS sequence"/>
</dbReference>
<gene>
    <name evidence="6" type="ORF">GGP82_003656</name>
</gene>
<protein>
    <submittedName>
        <fullName evidence="6">Transposase</fullName>
    </submittedName>
</protein>
<dbReference type="SUPFAM" id="SSF53098">
    <property type="entry name" value="Ribonuclease H-like"/>
    <property type="match status" value="1"/>
</dbReference>
<dbReference type="GO" id="GO:0004803">
    <property type="term" value="F:transposase activity"/>
    <property type="evidence" value="ECO:0007669"/>
    <property type="project" value="InterPro"/>
</dbReference>
<evidence type="ECO:0000313" key="6">
    <source>
        <dbReference type="EMBL" id="MCS3867071.1"/>
    </source>
</evidence>
<dbReference type="Gene3D" id="3.90.350.10">
    <property type="entry name" value="Transposase Inhibitor Protein From Tn5, Chain A, domain 1"/>
    <property type="match status" value="1"/>
</dbReference>
<evidence type="ECO:0000256" key="2">
    <source>
        <dbReference type="ARBA" id="ARBA00022578"/>
    </source>
</evidence>
<dbReference type="NCBIfam" id="NF033592">
    <property type="entry name" value="transpos_IS4_1"/>
    <property type="match status" value="1"/>
</dbReference>
<organism evidence="6 7">
    <name type="scientific">Salinibacter ruber</name>
    <dbReference type="NCBI Taxonomy" id="146919"/>
    <lineage>
        <taxon>Bacteria</taxon>
        <taxon>Pseudomonadati</taxon>
        <taxon>Rhodothermota</taxon>
        <taxon>Rhodothermia</taxon>
        <taxon>Rhodothermales</taxon>
        <taxon>Salinibacteraceae</taxon>
        <taxon>Salinibacter</taxon>
    </lineage>
</organism>
<keyword evidence="2" id="KW-0815">Transposition</keyword>
<proteinExistence type="inferred from homology"/>
<dbReference type="PANTHER" id="PTHR33258:SF1">
    <property type="entry name" value="TRANSPOSASE INSL FOR INSERTION SEQUENCE ELEMENT IS186A-RELATED"/>
    <property type="match status" value="1"/>
</dbReference>
<dbReference type="GO" id="GO:0003677">
    <property type="term" value="F:DNA binding"/>
    <property type="evidence" value="ECO:0007669"/>
    <property type="project" value="UniProtKB-KW"/>
</dbReference>
<evidence type="ECO:0000256" key="4">
    <source>
        <dbReference type="ARBA" id="ARBA00023172"/>
    </source>
</evidence>
<dbReference type="InterPro" id="IPR047952">
    <property type="entry name" value="Transpos_IS4"/>
</dbReference>
<comment type="similarity">
    <text evidence="1">Belongs to the transposase 11 family.</text>
</comment>